<gene>
    <name evidence="1" type="ORF">EIP91_002563</name>
</gene>
<dbReference type="AlphaFoldDB" id="A0A4R0RIA7"/>
<organism evidence="1 2">
    <name type="scientific">Steccherinum ochraceum</name>
    <dbReference type="NCBI Taxonomy" id="92696"/>
    <lineage>
        <taxon>Eukaryota</taxon>
        <taxon>Fungi</taxon>
        <taxon>Dikarya</taxon>
        <taxon>Basidiomycota</taxon>
        <taxon>Agaricomycotina</taxon>
        <taxon>Agaricomycetes</taxon>
        <taxon>Polyporales</taxon>
        <taxon>Steccherinaceae</taxon>
        <taxon>Steccherinum</taxon>
    </lineage>
</organism>
<protein>
    <submittedName>
        <fullName evidence="1">Uncharacterized protein</fullName>
    </submittedName>
</protein>
<sequence>MSSPPSQVPASRIPLLGMGKPPHRQGLVIAVVHTSLPLVNQTFGANVRLA</sequence>
<evidence type="ECO:0000313" key="1">
    <source>
        <dbReference type="EMBL" id="TCD65515.1"/>
    </source>
</evidence>
<dbReference type="Proteomes" id="UP000292702">
    <property type="component" value="Unassembled WGS sequence"/>
</dbReference>
<accession>A0A4R0RIA7</accession>
<proteinExistence type="predicted"/>
<dbReference type="EMBL" id="RWJN01000177">
    <property type="protein sequence ID" value="TCD65515.1"/>
    <property type="molecule type" value="Genomic_DNA"/>
</dbReference>
<comment type="caution">
    <text evidence="1">The sequence shown here is derived from an EMBL/GenBank/DDBJ whole genome shotgun (WGS) entry which is preliminary data.</text>
</comment>
<name>A0A4R0RIA7_9APHY</name>
<reference evidence="1 2" key="1">
    <citation type="submission" date="2018-11" db="EMBL/GenBank/DDBJ databases">
        <title>Genome assembly of Steccherinum ochraceum LE-BIN_3174, the white-rot fungus of the Steccherinaceae family (The Residual Polyporoid clade, Polyporales, Basidiomycota).</title>
        <authorList>
            <person name="Fedorova T.V."/>
            <person name="Glazunova O.A."/>
            <person name="Landesman E.O."/>
            <person name="Moiseenko K.V."/>
            <person name="Psurtseva N.V."/>
            <person name="Savinova O.S."/>
            <person name="Shakhova N.V."/>
            <person name="Tyazhelova T.V."/>
            <person name="Vasina D.V."/>
        </authorList>
    </citation>
    <scope>NUCLEOTIDE SEQUENCE [LARGE SCALE GENOMIC DNA]</scope>
    <source>
        <strain evidence="1 2">LE-BIN_3174</strain>
    </source>
</reference>
<keyword evidence="2" id="KW-1185">Reference proteome</keyword>
<evidence type="ECO:0000313" key="2">
    <source>
        <dbReference type="Proteomes" id="UP000292702"/>
    </source>
</evidence>